<dbReference type="PROSITE" id="PS51192">
    <property type="entry name" value="HELICASE_ATP_BIND_1"/>
    <property type="match status" value="1"/>
</dbReference>
<keyword evidence="5 15" id="KW-1003">Cell membrane</keyword>
<comment type="subcellular location">
    <subcellularLocation>
        <location evidence="15">Cell inner membrane</location>
        <topology evidence="15">Peripheral membrane protein</topology>
        <orientation evidence="15">Cytoplasmic side</orientation>
    </subcellularLocation>
    <subcellularLocation>
        <location evidence="15">Cytoplasm</location>
    </subcellularLocation>
    <subcellularLocation>
        <location evidence="2">Membrane</location>
        <topology evidence="2">Peripheral membrane protein</topology>
    </subcellularLocation>
    <text evidence="15">Distribution is 50-50.</text>
</comment>
<comment type="catalytic activity">
    <reaction evidence="15">
        <text>ATP + H2O + cellular proteinSide 1 = ADP + phosphate + cellular proteinSide 2.</text>
        <dbReference type="EC" id="7.4.2.8"/>
    </reaction>
</comment>
<dbReference type="HAMAP" id="MF_01382">
    <property type="entry name" value="SecA"/>
    <property type="match status" value="1"/>
</dbReference>
<feature type="domain" description="Helicase ATP-binding" evidence="18">
    <location>
        <begin position="109"/>
        <end position="267"/>
    </location>
</feature>
<keyword evidence="7" id="KW-0479">Metal-binding</keyword>
<evidence type="ECO:0000256" key="13">
    <source>
        <dbReference type="ARBA" id="ARBA00023010"/>
    </source>
</evidence>
<dbReference type="InParanoid" id="E8R0Z4"/>
<dbReference type="PROSITE" id="PS01312">
    <property type="entry name" value="SECA"/>
    <property type="match status" value="1"/>
</dbReference>
<keyword evidence="13 15" id="KW-0811">Translocation</keyword>
<gene>
    <name evidence="15" type="primary">secA</name>
    <name evidence="20" type="ordered locus">Isop_2779</name>
</gene>
<dbReference type="InterPro" id="IPR036266">
    <property type="entry name" value="SecA_Wing/Scaffold_sf"/>
</dbReference>
<dbReference type="PROSITE" id="PS51196">
    <property type="entry name" value="SECA_MOTOR_DEAD"/>
    <property type="match status" value="1"/>
</dbReference>
<evidence type="ECO:0000256" key="2">
    <source>
        <dbReference type="ARBA" id="ARBA00004170"/>
    </source>
</evidence>
<dbReference type="STRING" id="575540.Isop_2779"/>
<dbReference type="FunFam" id="3.40.50.300:FF:000334">
    <property type="entry name" value="Protein translocase subunit SecA"/>
    <property type="match status" value="1"/>
</dbReference>
<accession>E8R0Z4</accession>
<dbReference type="GO" id="GO:0043952">
    <property type="term" value="P:protein transport by the Sec complex"/>
    <property type="evidence" value="ECO:0007669"/>
    <property type="project" value="UniProtKB-ARBA"/>
</dbReference>
<dbReference type="GO" id="GO:0008564">
    <property type="term" value="F:protein-exporting ATPase activity"/>
    <property type="evidence" value="ECO:0007669"/>
    <property type="project" value="UniProtKB-EC"/>
</dbReference>
<reference key="1">
    <citation type="submission" date="2010-11" db="EMBL/GenBank/DDBJ databases">
        <title>The complete sequence of chromosome of Isophaera pallida ATCC 43644.</title>
        <authorList>
            <consortium name="US DOE Joint Genome Institute (JGI-PGF)"/>
            <person name="Lucas S."/>
            <person name="Copeland A."/>
            <person name="Lapidus A."/>
            <person name="Bruce D."/>
            <person name="Goodwin L."/>
            <person name="Pitluck S."/>
            <person name="Kyrpides N."/>
            <person name="Mavromatis K."/>
            <person name="Pagani I."/>
            <person name="Ivanova N."/>
            <person name="Saunders E."/>
            <person name="Brettin T."/>
            <person name="Detter J.C."/>
            <person name="Han C."/>
            <person name="Tapia R."/>
            <person name="Land M."/>
            <person name="Hauser L."/>
            <person name="Markowitz V."/>
            <person name="Cheng J.-F."/>
            <person name="Hugenholtz P."/>
            <person name="Woyke T."/>
            <person name="Wu D."/>
            <person name="Eisen J.A."/>
        </authorList>
    </citation>
    <scope>NUCLEOTIDE SEQUENCE</scope>
    <source>
        <strain>ATCC 43644</strain>
    </source>
</reference>
<dbReference type="SUPFAM" id="SSF81886">
    <property type="entry name" value="Helical scaffold and wing domains of SecA"/>
    <property type="match status" value="2"/>
</dbReference>
<keyword evidence="21" id="KW-1185">Reference proteome</keyword>
<feature type="domain" description="SecA family profile" evidence="19">
    <location>
        <begin position="23"/>
        <end position="640"/>
    </location>
</feature>
<dbReference type="InterPro" id="IPR011130">
    <property type="entry name" value="SecA_preprotein_X-link_dom"/>
</dbReference>
<dbReference type="Gene3D" id="3.90.1440.10">
    <property type="entry name" value="SecA, preprotein cross-linking domain"/>
    <property type="match status" value="1"/>
</dbReference>
<dbReference type="InterPro" id="IPR036670">
    <property type="entry name" value="SecA_X-link_sf"/>
</dbReference>
<dbReference type="InterPro" id="IPR044722">
    <property type="entry name" value="SecA_SF2_C"/>
</dbReference>
<keyword evidence="8 15" id="KW-0547">Nucleotide-binding</keyword>
<evidence type="ECO:0000256" key="10">
    <source>
        <dbReference type="ARBA" id="ARBA00022840"/>
    </source>
</evidence>
<feature type="binding site" evidence="15">
    <location>
        <position position="107"/>
    </location>
    <ligand>
        <name>ATP</name>
        <dbReference type="ChEBI" id="CHEBI:30616"/>
    </ligand>
</feature>
<evidence type="ECO:0000256" key="9">
    <source>
        <dbReference type="ARBA" id="ARBA00022833"/>
    </source>
</evidence>
<evidence type="ECO:0000256" key="1">
    <source>
        <dbReference type="ARBA" id="ARBA00001947"/>
    </source>
</evidence>
<dbReference type="SMART" id="SM00958">
    <property type="entry name" value="SecA_PP_bind"/>
    <property type="match status" value="1"/>
</dbReference>
<dbReference type="OrthoDB" id="9805579at2"/>
<evidence type="ECO:0000256" key="12">
    <source>
        <dbReference type="ARBA" id="ARBA00022967"/>
    </source>
</evidence>
<dbReference type="InterPro" id="IPR004027">
    <property type="entry name" value="SEC_C_motif"/>
</dbReference>
<dbReference type="Pfam" id="PF21090">
    <property type="entry name" value="P-loop_SecA"/>
    <property type="match status" value="1"/>
</dbReference>
<dbReference type="InterPro" id="IPR027417">
    <property type="entry name" value="P-loop_NTPase"/>
</dbReference>
<dbReference type="PANTHER" id="PTHR30612:SF0">
    <property type="entry name" value="CHLOROPLAST PROTEIN-TRANSPORTING ATPASE"/>
    <property type="match status" value="1"/>
</dbReference>
<evidence type="ECO:0000256" key="16">
    <source>
        <dbReference type="RuleBase" id="RU003874"/>
    </source>
</evidence>
<dbReference type="InterPro" id="IPR014018">
    <property type="entry name" value="SecA_motor_DEAD"/>
</dbReference>
<dbReference type="HOGENOM" id="CLU_005314_1_0_0"/>
<dbReference type="FunFam" id="3.40.50.300:FF:000113">
    <property type="entry name" value="Preprotein translocase subunit SecA"/>
    <property type="match status" value="1"/>
</dbReference>
<dbReference type="Proteomes" id="UP000008631">
    <property type="component" value="Chromosome"/>
</dbReference>
<keyword evidence="15" id="KW-0997">Cell inner membrane</keyword>
<reference evidence="20 21" key="2">
    <citation type="journal article" date="2011" name="Stand. Genomic Sci.">
        <title>Complete genome sequence of Isosphaera pallida type strain (IS1B).</title>
        <authorList>
            <consortium name="US DOE Joint Genome Institute (JGI-PGF)"/>
            <person name="Goker M."/>
            <person name="Cleland D."/>
            <person name="Saunders E."/>
            <person name="Lapidus A."/>
            <person name="Nolan M."/>
            <person name="Lucas S."/>
            <person name="Hammon N."/>
            <person name="Deshpande S."/>
            <person name="Cheng J.F."/>
            <person name="Tapia R."/>
            <person name="Han C."/>
            <person name="Goodwin L."/>
            <person name="Pitluck S."/>
            <person name="Liolios K."/>
            <person name="Pagani I."/>
            <person name="Ivanova N."/>
            <person name="Mavromatis K."/>
            <person name="Pati A."/>
            <person name="Chen A."/>
            <person name="Palaniappan K."/>
            <person name="Land M."/>
            <person name="Hauser L."/>
            <person name="Chang Y.J."/>
            <person name="Jeffries C.D."/>
            <person name="Detter J.C."/>
            <person name="Beck B."/>
            <person name="Woyke T."/>
            <person name="Bristow J."/>
            <person name="Eisen J.A."/>
            <person name="Markowitz V."/>
            <person name="Hugenholtz P."/>
            <person name="Kyrpides N.C."/>
            <person name="Klenk H.P."/>
        </authorList>
    </citation>
    <scope>NUCLEOTIDE SEQUENCE [LARGE SCALE GENOMIC DNA]</scope>
    <source>
        <strain evidence="21">ATCC 43644 / DSM 9630 / IS1B</strain>
    </source>
</reference>
<evidence type="ECO:0000256" key="11">
    <source>
        <dbReference type="ARBA" id="ARBA00022927"/>
    </source>
</evidence>
<dbReference type="Pfam" id="PF07517">
    <property type="entry name" value="SecA_DEAD"/>
    <property type="match status" value="1"/>
</dbReference>
<proteinExistence type="inferred from homology"/>
<dbReference type="SUPFAM" id="SSF81767">
    <property type="entry name" value="Pre-protein crosslinking domain of SecA"/>
    <property type="match status" value="1"/>
</dbReference>
<evidence type="ECO:0000256" key="7">
    <source>
        <dbReference type="ARBA" id="ARBA00022723"/>
    </source>
</evidence>
<dbReference type="Gene3D" id="3.10.450.50">
    <property type="match status" value="1"/>
</dbReference>
<evidence type="ECO:0000313" key="20">
    <source>
        <dbReference type="EMBL" id="ADV63345.1"/>
    </source>
</evidence>
<evidence type="ECO:0000256" key="4">
    <source>
        <dbReference type="ARBA" id="ARBA00022448"/>
    </source>
</evidence>
<dbReference type="SUPFAM" id="SSF52540">
    <property type="entry name" value="P-loop containing nucleoside triphosphate hydrolases"/>
    <property type="match status" value="2"/>
</dbReference>
<organism evidence="20 21">
    <name type="scientific">Isosphaera pallida (strain ATCC 43644 / DSM 9630 / IS1B)</name>
    <dbReference type="NCBI Taxonomy" id="575540"/>
    <lineage>
        <taxon>Bacteria</taxon>
        <taxon>Pseudomonadati</taxon>
        <taxon>Planctomycetota</taxon>
        <taxon>Planctomycetia</taxon>
        <taxon>Isosphaerales</taxon>
        <taxon>Isosphaeraceae</taxon>
        <taxon>Isosphaera</taxon>
    </lineage>
</organism>
<dbReference type="NCBIfam" id="NF009538">
    <property type="entry name" value="PRK12904.1"/>
    <property type="match status" value="1"/>
</dbReference>
<dbReference type="InterPro" id="IPR014001">
    <property type="entry name" value="Helicase_ATP-bd"/>
</dbReference>
<dbReference type="PANTHER" id="PTHR30612">
    <property type="entry name" value="SECA INNER MEMBRANE COMPONENT OF SEC PROTEIN SECRETION SYSTEM"/>
    <property type="match status" value="1"/>
</dbReference>
<dbReference type="CDD" id="cd18803">
    <property type="entry name" value="SF2_C_secA"/>
    <property type="match status" value="1"/>
</dbReference>
<dbReference type="Pfam" id="PF02810">
    <property type="entry name" value="SEC-C"/>
    <property type="match status" value="1"/>
</dbReference>
<dbReference type="EC" id="7.4.2.8" evidence="15"/>
<dbReference type="InterPro" id="IPR011115">
    <property type="entry name" value="SecA_DEAD"/>
</dbReference>
<evidence type="ECO:0000256" key="5">
    <source>
        <dbReference type="ARBA" id="ARBA00022475"/>
    </source>
</evidence>
<keyword evidence="14 15" id="KW-0472">Membrane</keyword>
<dbReference type="GO" id="GO:0005886">
    <property type="term" value="C:plasma membrane"/>
    <property type="evidence" value="ECO:0007669"/>
    <property type="project" value="UniProtKB-SubCell"/>
</dbReference>
<dbReference type="RefSeq" id="WP_013565633.1">
    <property type="nucleotide sequence ID" value="NC_014962.1"/>
</dbReference>
<dbReference type="NCBIfam" id="TIGR00963">
    <property type="entry name" value="secA"/>
    <property type="match status" value="1"/>
</dbReference>
<evidence type="ECO:0000256" key="17">
    <source>
        <dbReference type="SAM" id="MobiDB-lite"/>
    </source>
</evidence>
<evidence type="ECO:0000259" key="18">
    <source>
        <dbReference type="PROSITE" id="PS51192"/>
    </source>
</evidence>
<dbReference type="InterPro" id="IPR000185">
    <property type="entry name" value="SecA"/>
</dbReference>
<dbReference type="GO" id="GO:0005829">
    <property type="term" value="C:cytosol"/>
    <property type="evidence" value="ECO:0007669"/>
    <property type="project" value="TreeGrafter"/>
</dbReference>
<comment type="subunit">
    <text evidence="15">Monomer and homodimer. Part of the essential Sec protein translocation apparatus which comprises SecA, SecYEG and auxiliary proteins SecDF. Other proteins may also be involved.</text>
</comment>
<dbReference type="Pfam" id="PF01043">
    <property type="entry name" value="SecA_PP_bind"/>
    <property type="match status" value="1"/>
</dbReference>
<feature type="binding site" evidence="15">
    <location>
        <begin position="125"/>
        <end position="129"/>
    </location>
    <ligand>
        <name>ATP</name>
        <dbReference type="ChEBI" id="CHEBI:30616"/>
    </ligand>
</feature>
<dbReference type="FunCoup" id="E8R0Z4">
    <property type="interactions" value="497"/>
</dbReference>
<keyword evidence="9" id="KW-0862">Zinc</keyword>
<dbReference type="GO" id="GO:0006605">
    <property type="term" value="P:protein targeting"/>
    <property type="evidence" value="ECO:0007669"/>
    <property type="project" value="UniProtKB-UniRule"/>
</dbReference>
<comment type="function">
    <text evidence="15">Part of the Sec protein translocase complex. Interacts with the SecYEG preprotein conducting channel. Has a central role in coupling the hydrolysis of ATP to the transfer of proteins into and across the cell membrane, serving as an ATP-driven molecular motor driving the stepwise translocation of polypeptide chains across the membrane.</text>
</comment>
<evidence type="ECO:0000259" key="19">
    <source>
        <dbReference type="PROSITE" id="PS51196"/>
    </source>
</evidence>
<dbReference type="FunFam" id="3.90.1440.10:FF:000003">
    <property type="entry name" value="Preprotein translocase SecA subunit"/>
    <property type="match status" value="1"/>
</dbReference>
<keyword evidence="12 15" id="KW-1278">Translocase</keyword>
<evidence type="ECO:0000256" key="15">
    <source>
        <dbReference type="HAMAP-Rule" id="MF_01382"/>
    </source>
</evidence>
<keyword evidence="4 15" id="KW-0813">Transport</keyword>
<evidence type="ECO:0000313" key="21">
    <source>
        <dbReference type="Proteomes" id="UP000008631"/>
    </source>
</evidence>
<dbReference type="InterPro" id="IPR011116">
    <property type="entry name" value="SecA_Wing/Scaffold"/>
</dbReference>
<name>E8R0Z4_ISOPI</name>
<dbReference type="eggNOG" id="COG0653">
    <property type="taxonomic scope" value="Bacteria"/>
</dbReference>
<feature type="binding site" evidence="15">
    <location>
        <position position="514"/>
    </location>
    <ligand>
        <name>ATP</name>
        <dbReference type="ChEBI" id="CHEBI:30616"/>
    </ligand>
</feature>
<dbReference type="EMBL" id="CP002353">
    <property type="protein sequence ID" value="ADV63345.1"/>
    <property type="molecule type" value="Genomic_DNA"/>
</dbReference>
<evidence type="ECO:0000256" key="14">
    <source>
        <dbReference type="ARBA" id="ARBA00023136"/>
    </source>
</evidence>
<dbReference type="GO" id="GO:0005524">
    <property type="term" value="F:ATP binding"/>
    <property type="evidence" value="ECO:0007669"/>
    <property type="project" value="UniProtKB-UniRule"/>
</dbReference>
<keyword evidence="11 15" id="KW-0653">Protein transport</keyword>
<dbReference type="InterPro" id="IPR020937">
    <property type="entry name" value="SecA_CS"/>
</dbReference>
<comment type="cofactor">
    <cofactor evidence="1">
        <name>Zn(2+)</name>
        <dbReference type="ChEBI" id="CHEBI:29105"/>
    </cofactor>
</comment>
<evidence type="ECO:0000256" key="6">
    <source>
        <dbReference type="ARBA" id="ARBA00022490"/>
    </source>
</evidence>
<dbReference type="GO" id="GO:0046872">
    <property type="term" value="F:metal ion binding"/>
    <property type="evidence" value="ECO:0007669"/>
    <property type="project" value="UniProtKB-KW"/>
</dbReference>
<dbReference type="GO" id="GO:0031522">
    <property type="term" value="C:cell envelope Sec protein transport complex"/>
    <property type="evidence" value="ECO:0007669"/>
    <property type="project" value="TreeGrafter"/>
</dbReference>
<dbReference type="CDD" id="cd17928">
    <property type="entry name" value="DEXDc_SecA"/>
    <property type="match status" value="1"/>
</dbReference>
<dbReference type="SMART" id="SM00957">
    <property type="entry name" value="SecA_DEAD"/>
    <property type="match status" value="1"/>
</dbReference>
<evidence type="ECO:0000256" key="3">
    <source>
        <dbReference type="ARBA" id="ARBA00007650"/>
    </source>
</evidence>
<sequence>MDLLTTIWDKTTDTLTAATEKLSGGLVRLFGASNERVIRSYQPLIERINALEERLVGLTDQELRAKTDEFRTRLDNGATLDDLLPEAFAVCREGGKRFMNMRHYDVQLLGGIVLHGGNIAEMVTGEGKTLVATLPAYLNALTGQGVHVVTVNDYLARRDAEWMSPLYQGLGLTVDAIQADMDPRRRRRAYRCDITYGTNNEFGFDYLRDNMKPDRELQAQGPLNYAIIDEVDSILIDEARTPLIISGPAFDDVRKYTEADRIARQLKRGEHFEIKEKERTCHLTEAGVREAERLAGVESFYTPGNMEWPHLIDNALKAHYLYERDREYMVKDGEIVIIDEFTGRLMTGRQWSDGLHQAVEAKERVKIKEENQTLATITLQNFFKLYRKLAGMTGTAMTEANEFYKVYGLDVVAIPTHRPMKRINYPDKIFKTEKEKFDAIIQEIREIHATGRPILVGTTSVAKSERLSKVLTMHGIPHAVLNAKYHEKESEIIAQAGARGRVTIATNMAGRGTDIVLGGNPEYQAWADLRVLKHEDGRPMYPTRLDVPIEVWKAAVAKYEPTMKAEGRAIAELGGLHIIGTERHESRRIDNQLRGRAGRQGDPGSSRFFLSLEDDLMRRFIGDFAARMIASGLPDGEAIESPMVSRQVQNAIKKIEERNFDIRKNLLEYDEVMDQQRRRIYTFRQRILDGHPAKDDILAMIDRQIEWAVRNFLSPTYGAECYAAWINQRLGVDLTAKEFVKLTPEEAEELARERALEDSRERIREAVEENLPGDVDSSEWNWRALSEWFQRQYGVTVKDKDLKAYQTINRDFDDEVDLDREGLIEHLAEQASKVIAKADLKPAAAFLEPDWGIRSLAEWFRIKFNLGVEVAELAKAAETSSEAVADQLRSRAREFYVRKEIEFPVRVGMSKYQLERSANAGPRYDRDGLAAWAAERFGQPVEPETFRTLMKHELEAELLKLSEATYKGDRLARELEAKLTACYGPPNPSNFARAVDSTPLLTSRRNTKSKTNPIVDEIAERKPAKLPEPAALADLADWVRRELDMEADPADLAEMTRDQARNQLIARLDQLYRPEMRDMEKMLVLQILDNLWMEHLRAMDHLRASVGLRGYAQVDPKSEYKREGVKLFENLWTTLSDRVTDMIFRMEQFDPGFLSHLADKQMARAVTVHEASAPSASSEIGGGPNAGAATESSGSANGETRREPLRNTQKRVGRNDPCPCGSGKKYKACCMRLQTTT</sequence>
<protein>
    <recommendedName>
        <fullName evidence="15 16">Protein translocase subunit SecA</fullName>
        <ecNumber evidence="15">7.4.2.8</ecNumber>
    </recommendedName>
</protein>
<dbReference type="KEGG" id="ipa:Isop_2779"/>
<keyword evidence="10 15" id="KW-0067">ATP-binding</keyword>
<feature type="region of interest" description="Disordered" evidence="17">
    <location>
        <begin position="1169"/>
        <end position="1217"/>
    </location>
</feature>
<dbReference type="Gene3D" id="1.10.3060.10">
    <property type="entry name" value="Helical scaffold and wing domains of SecA"/>
    <property type="match status" value="2"/>
</dbReference>
<dbReference type="Pfam" id="PF07516">
    <property type="entry name" value="SecA_SW"/>
    <property type="match status" value="2"/>
</dbReference>
<evidence type="ECO:0000256" key="8">
    <source>
        <dbReference type="ARBA" id="ARBA00022741"/>
    </source>
</evidence>
<dbReference type="Gene3D" id="3.40.50.300">
    <property type="entry name" value="P-loop containing nucleotide triphosphate hydrolases"/>
    <property type="match status" value="2"/>
</dbReference>
<dbReference type="PRINTS" id="PR00906">
    <property type="entry name" value="SECA"/>
</dbReference>
<dbReference type="GO" id="GO:0017038">
    <property type="term" value="P:protein import"/>
    <property type="evidence" value="ECO:0007669"/>
    <property type="project" value="InterPro"/>
</dbReference>
<dbReference type="GO" id="GO:0065002">
    <property type="term" value="P:intracellular protein transmembrane transport"/>
    <property type="evidence" value="ECO:0007669"/>
    <property type="project" value="UniProtKB-UniRule"/>
</dbReference>
<comment type="similarity">
    <text evidence="3 15 16">Belongs to the SecA family.</text>
</comment>
<keyword evidence="6 15" id="KW-0963">Cytoplasm</keyword>
<dbReference type="AlphaFoldDB" id="E8R0Z4"/>